<comment type="subcellular location">
    <subcellularLocation>
        <location evidence="1 7">Cell membrane</location>
        <topology evidence="1 7">Multi-pass membrane protein</topology>
    </subcellularLocation>
</comment>
<evidence type="ECO:0000259" key="8">
    <source>
        <dbReference type="PROSITE" id="PS50928"/>
    </source>
</evidence>
<feature type="transmembrane region" description="Helical" evidence="7">
    <location>
        <begin position="217"/>
        <end position="235"/>
    </location>
</feature>
<dbReference type="Gene3D" id="1.10.3720.10">
    <property type="entry name" value="MetI-like"/>
    <property type="match status" value="1"/>
</dbReference>
<dbReference type="Pfam" id="PF00528">
    <property type="entry name" value="BPD_transp_1"/>
    <property type="match status" value="1"/>
</dbReference>
<dbReference type="SUPFAM" id="SSF161098">
    <property type="entry name" value="MetI-like"/>
    <property type="match status" value="1"/>
</dbReference>
<evidence type="ECO:0000313" key="10">
    <source>
        <dbReference type="Proteomes" id="UP001595976"/>
    </source>
</evidence>
<keyword evidence="4 7" id="KW-0812">Transmembrane</keyword>
<accession>A0ABW0F0V5</accession>
<name>A0ABW0F0V5_9HYPH</name>
<keyword evidence="2 7" id="KW-0813">Transport</keyword>
<feature type="domain" description="ABC transmembrane type-1" evidence="8">
    <location>
        <begin position="55"/>
        <end position="235"/>
    </location>
</feature>
<feature type="transmembrane region" description="Helical" evidence="7">
    <location>
        <begin position="94"/>
        <end position="115"/>
    </location>
</feature>
<dbReference type="PANTHER" id="PTHR30151">
    <property type="entry name" value="ALKANE SULFONATE ABC TRANSPORTER-RELATED, MEMBRANE SUBUNIT"/>
    <property type="match status" value="1"/>
</dbReference>
<evidence type="ECO:0000313" key="9">
    <source>
        <dbReference type="EMBL" id="MFC5293027.1"/>
    </source>
</evidence>
<evidence type="ECO:0000256" key="6">
    <source>
        <dbReference type="ARBA" id="ARBA00023136"/>
    </source>
</evidence>
<keyword evidence="10" id="KW-1185">Reference proteome</keyword>
<evidence type="ECO:0000256" key="2">
    <source>
        <dbReference type="ARBA" id="ARBA00022448"/>
    </source>
</evidence>
<feature type="transmembrane region" description="Helical" evidence="7">
    <location>
        <begin position="62"/>
        <end position="82"/>
    </location>
</feature>
<evidence type="ECO:0000256" key="1">
    <source>
        <dbReference type="ARBA" id="ARBA00004651"/>
    </source>
</evidence>
<keyword evidence="6 7" id="KW-0472">Membrane</keyword>
<dbReference type="InterPro" id="IPR000515">
    <property type="entry name" value="MetI-like"/>
</dbReference>
<evidence type="ECO:0000256" key="4">
    <source>
        <dbReference type="ARBA" id="ARBA00022692"/>
    </source>
</evidence>
<evidence type="ECO:0000256" key="5">
    <source>
        <dbReference type="ARBA" id="ARBA00022989"/>
    </source>
</evidence>
<dbReference type="RefSeq" id="WP_260348632.1">
    <property type="nucleotide sequence ID" value="NZ_JAOAOS010000006.1"/>
</dbReference>
<sequence>MTVTMIRMLTLAGLLAAYQAISSSGLVFTGAMPSLWAIGSALLRQLADAGFYAHLGVTAYEAGTGILIGGSVGVLCGIALGVSRLLAAVLDPWVRALAPAPKIVFLPILMVLFGIDTGPKIAMAAISAFFPVVVATFGGMRSVSPILIRVVRSFDASLPQLVRLVYLPSIVVPVLGSLRLATGVALIGALLAEVKMSNRGLGYLIIQDYNAFRTAEMYALLISVFTLALVVNAALRTFGRRYGAV</sequence>
<dbReference type="Proteomes" id="UP001595976">
    <property type="component" value="Unassembled WGS sequence"/>
</dbReference>
<dbReference type="PANTHER" id="PTHR30151:SF0">
    <property type="entry name" value="ABC TRANSPORTER PERMEASE PROTEIN MJ0413-RELATED"/>
    <property type="match status" value="1"/>
</dbReference>
<proteinExistence type="inferred from homology"/>
<feature type="transmembrane region" description="Helical" evidence="7">
    <location>
        <begin position="121"/>
        <end position="143"/>
    </location>
</feature>
<keyword evidence="5 7" id="KW-1133">Transmembrane helix</keyword>
<protein>
    <submittedName>
        <fullName evidence="9">ABC transporter permease</fullName>
    </submittedName>
</protein>
<comment type="caution">
    <text evidence="9">The sequence shown here is derived from an EMBL/GenBank/DDBJ whole genome shotgun (WGS) entry which is preliminary data.</text>
</comment>
<evidence type="ECO:0000256" key="7">
    <source>
        <dbReference type="RuleBase" id="RU363032"/>
    </source>
</evidence>
<dbReference type="InterPro" id="IPR035906">
    <property type="entry name" value="MetI-like_sf"/>
</dbReference>
<organism evidence="9 10">
    <name type="scientific">Bosea minatitlanensis</name>
    <dbReference type="NCBI Taxonomy" id="128782"/>
    <lineage>
        <taxon>Bacteria</taxon>
        <taxon>Pseudomonadati</taxon>
        <taxon>Pseudomonadota</taxon>
        <taxon>Alphaproteobacteria</taxon>
        <taxon>Hyphomicrobiales</taxon>
        <taxon>Boseaceae</taxon>
        <taxon>Bosea</taxon>
    </lineage>
</organism>
<feature type="transmembrane region" description="Helical" evidence="7">
    <location>
        <begin position="164"/>
        <end position="192"/>
    </location>
</feature>
<reference evidence="10" key="1">
    <citation type="journal article" date="2019" name="Int. J. Syst. Evol. Microbiol.">
        <title>The Global Catalogue of Microorganisms (GCM) 10K type strain sequencing project: providing services to taxonomists for standard genome sequencing and annotation.</title>
        <authorList>
            <consortium name="The Broad Institute Genomics Platform"/>
            <consortium name="The Broad Institute Genome Sequencing Center for Infectious Disease"/>
            <person name="Wu L."/>
            <person name="Ma J."/>
        </authorList>
    </citation>
    <scope>NUCLEOTIDE SEQUENCE [LARGE SCALE GENOMIC DNA]</scope>
    <source>
        <strain evidence="10">CGMCC 1.15643</strain>
    </source>
</reference>
<keyword evidence="3" id="KW-1003">Cell membrane</keyword>
<comment type="similarity">
    <text evidence="7">Belongs to the binding-protein-dependent transport system permease family.</text>
</comment>
<dbReference type="PROSITE" id="PS50928">
    <property type="entry name" value="ABC_TM1"/>
    <property type="match status" value="1"/>
</dbReference>
<evidence type="ECO:0000256" key="3">
    <source>
        <dbReference type="ARBA" id="ARBA00022475"/>
    </source>
</evidence>
<dbReference type="EMBL" id="JBHSLI010000003">
    <property type="protein sequence ID" value="MFC5293027.1"/>
    <property type="molecule type" value="Genomic_DNA"/>
</dbReference>
<gene>
    <name evidence="9" type="ORF">ACFPK2_08485</name>
</gene>